<gene>
    <name evidence="1" type="ORF">SAMN04488050_103404</name>
</gene>
<organism evidence="1 2">
    <name type="scientific">Alloyangia pacifica</name>
    <dbReference type="NCBI Taxonomy" id="311180"/>
    <lineage>
        <taxon>Bacteria</taxon>
        <taxon>Pseudomonadati</taxon>
        <taxon>Pseudomonadota</taxon>
        <taxon>Alphaproteobacteria</taxon>
        <taxon>Rhodobacterales</taxon>
        <taxon>Roseobacteraceae</taxon>
        <taxon>Alloyangia</taxon>
    </lineage>
</organism>
<proteinExistence type="predicted"/>
<evidence type="ECO:0000313" key="1">
    <source>
        <dbReference type="EMBL" id="SFS68083.1"/>
    </source>
</evidence>
<dbReference type="AlphaFoldDB" id="A0A1I6RTN1"/>
<protein>
    <submittedName>
        <fullName evidence="1">Uncharacterized protein</fullName>
    </submittedName>
</protein>
<keyword evidence="2" id="KW-1185">Reference proteome</keyword>
<name>A0A1I6RTN1_9RHOB</name>
<dbReference type="Proteomes" id="UP000199392">
    <property type="component" value="Unassembled WGS sequence"/>
</dbReference>
<accession>A0A1I6RTN1</accession>
<dbReference type="EMBL" id="FOZW01000003">
    <property type="protein sequence ID" value="SFS68083.1"/>
    <property type="molecule type" value="Genomic_DNA"/>
</dbReference>
<dbReference type="RefSeq" id="WP_176806570.1">
    <property type="nucleotide sequence ID" value="NZ_FNCL01000003.1"/>
</dbReference>
<dbReference type="STRING" id="311180.SAMN04488050_103404"/>
<evidence type="ECO:0000313" key="2">
    <source>
        <dbReference type="Proteomes" id="UP000199392"/>
    </source>
</evidence>
<sequence>MSMADPRRGAAWQMSDMRIFEEKKPTGLSFACASSLFKYAQRDGAGRAALVGGPA</sequence>
<reference evidence="2" key="1">
    <citation type="submission" date="2016-10" db="EMBL/GenBank/DDBJ databases">
        <authorList>
            <person name="Varghese N."/>
            <person name="Submissions S."/>
        </authorList>
    </citation>
    <scope>NUCLEOTIDE SEQUENCE [LARGE SCALE GENOMIC DNA]</scope>
    <source>
        <strain evidence="2">DSM 26894</strain>
    </source>
</reference>